<sequence>MKYHSLASWHMRQPSTIDIVIFKCHGESVL</sequence>
<organism evidence="1">
    <name type="scientific">Anguilla anguilla</name>
    <name type="common">European freshwater eel</name>
    <name type="synonym">Muraena anguilla</name>
    <dbReference type="NCBI Taxonomy" id="7936"/>
    <lineage>
        <taxon>Eukaryota</taxon>
        <taxon>Metazoa</taxon>
        <taxon>Chordata</taxon>
        <taxon>Craniata</taxon>
        <taxon>Vertebrata</taxon>
        <taxon>Euteleostomi</taxon>
        <taxon>Actinopterygii</taxon>
        <taxon>Neopterygii</taxon>
        <taxon>Teleostei</taxon>
        <taxon>Anguilliformes</taxon>
        <taxon>Anguillidae</taxon>
        <taxon>Anguilla</taxon>
    </lineage>
</organism>
<name>A0A0E9UY98_ANGAN</name>
<dbReference type="EMBL" id="GBXM01038624">
    <property type="protein sequence ID" value="JAH69953.1"/>
    <property type="molecule type" value="Transcribed_RNA"/>
</dbReference>
<proteinExistence type="predicted"/>
<dbReference type="AlphaFoldDB" id="A0A0E9UY98"/>
<evidence type="ECO:0000313" key="1">
    <source>
        <dbReference type="EMBL" id="JAH69953.1"/>
    </source>
</evidence>
<reference evidence="1" key="2">
    <citation type="journal article" date="2015" name="Fish Shellfish Immunol.">
        <title>Early steps in the European eel (Anguilla anguilla)-Vibrio vulnificus interaction in the gills: Role of the RtxA13 toxin.</title>
        <authorList>
            <person name="Callol A."/>
            <person name="Pajuelo D."/>
            <person name="Ebbesson L."/>
            <person name="Teles M."/>
            <person name="MacKenzie S."/>
            <person name="Amaro C."/>
        </authorList>
    </citation>
    <scope>NUCLEOTIDE SEQUENCE</scope>
</reference>
<protein>
    <submittedName>
        <fullName evidence="1">Uncharacterized protein</fullName>
    </submittedName>
</protein>
<accession>A0A0E9UY98</accession>
<reference evidence="1" key="1">
    <citation type="submission" date="2014-11" db="EMBL/GenBank/DDBJ databases">
        <authorList>
            <person name="Amaro Gonzalez C."/>
        </authorList>
    </citation>
    <scope>NUCLEOTIDE SEQUENCE</scope>
</reference>